<sequence>MNKRFFDIPEEKQINLFHAGCKIFANNPYRNASMSKVAYEAGISKSLIFYYFQNKQEYYFFILNEIVNQLNSQLLAAINNKVGYDLFEKIFEIIEFKKNYFSNLNLHYKLINRIYFETDDNLIEGLQQLKMRMSQPYKELIGAINKTRFTSKADATNCMKILLYCAEGIVYHYNLEDSRNWDVLVDEYKYVIKSMKYNYYKELK</sequence>
<gene>
    <name evidence="1" type="ORF">AN2V17_41950</name>
</gene>
<protein>
    <submittedName>
        <fullName evidence="1">TetR/AcrR family transcriptional regulator</fullName>
    </submittedName>
</protein>
<evidence type="ECO:0000313" key="1">
    <source>
        <dbReference type="EMBL" id="GMQ64955.1"/>
    </source>
</evidence>
<comment type="caution">
    <text evidence="1">The sequence shown here is derived from an EMBL/GenBank/DDBJ whole genome shotgun (WGS) entry which is preliminary data.</text>
</comment>
<dbReference type="Proteomes" id="UP001374599">
    <property type="component" value="Unassembled WGS sequence"/>
</dbReference>
<dbReference type="EMBL" id="BTPU01000088">
    <property type="protein sequence ID" value="GMQ64955.1"/>
    <property type="molecule type" value="Genomic_DNA"/>
</dbReference>
<organism evidence="1 2">
    <name type="scientific">Vallitalea maricola</name>
    <dbReference type="NCBI Taxonomy" id="3074433"/>
    <lineage>
        <taxon>Bacteria</taxon>
        <taxon>Bacillati</taxon>
        <taxon>Bacillota</taxon>
        <taxon>Clostridia</taxon>
        <taxon>Lachnospirales</taxon>
        <taxon>Vallitaleaceae</taxon>
        <taxon>Vallitalea</taxon>
    </lineage>
</organism>
<keyword evidence="2" id="KW-1185">Reference proteome</keyword>
<reference evidence="1" key="1">
    <citation type="submission" date="2023-09" db="EMBL/GenBank/DDBJ databases">
        <title>Vallitalea sediminicola and Vallitalea maricola sp. nov., anaerobic bacteria isolated from marine sediment.</title>
        <authorList>
            <person name="Hirano S."/>
            <person name="Maeda A."/>
            <person name="Terahara T."/>
            <person name="Mori K."/>
            <person name="Hamada M."/>
            <person name="Matsumoto R."/>
            <person name="Kobayashi T."/>
        </authorList>
    </citation>
    <scope>NUCLEOTIDE SEQUENCE</scope>
    <source>
        <strain evidence="1">AN17-2</strain>
    </source>
</reference>
<proteinExistence type="predicted"/>
<evidence type="ECO:0000313" key="2">
    <source>
        <dbReference type="Proteomes" id="UP001374599"/>
    </source>
</evidence>
<accession>A0ACB5UQX2</accession>
<name>A0ACB5UQX2_9FIRM</name>